<organism evidence="1 2">
    <name type="scientific">Nitrososphaera gargensis (strain Ga9.2)</name>
    <dbReference type="NCBI Taxonomy" id="1237085"/>
    <lineage>
        <taxon>Archaea</taxon>
        <taxon>Nitrososphaerota</taxon>
        <taxon>Nitrososphaeria</taxon>
        <taxon>Nitrososphaerales</taxon>
        <taxon>Nitrososphaeraceae</taxon>
        <taxon>Nitrososphaera</taxon>
    </lineage>
</organism>
<name>K0IIS9_NITGG</name>
<sequence>MTAQTEFSLIEKEAQIYLQTSEFLQKESGDTIVLGSKFSLYCDDIMESDEFQNKLSRKAGDKQKTDHDRLSEVLQSIMKYQRRLQRKQKQVLELPIKEKEMHPDAVIKILKDAKFEILRKCAGIE</sequence>
<dbReference type="STRING" id="1237085.Ngar_c10750"/>
<dbReference type="HOGENOM" id="CLU_1987690_0_0_2"/>
<dbReference type="EMBL" id="CP002408">
    <property type="protein sequence ID" value="AFU58017.1"/>
    <property type="molecule type" value="Genomic_DNA"/>
</dbReference>
<gene>
    <name evidence="1" type="ordered locus">Ngar_c10750</name>
</gene>
<proteinExistence type="predicted"/>
<dbReference type="GeneID" id="13795470"/>
<dbReference type="AlphaFoldDB" id="K0IIS9"/>
<reference evidence="1 2" key="1">
    <citation type="journal article" date="2012" name="Environ. Microbiol.">
        <title>The genome of the ammonia-oxidizing Candidatus Nitrososphaera gargensis: insights into metabolic versatility and environmental adaptations.</title>
        <authorList>
            <person name="Spang A."/>
            <person name="Poehlein A."/>
            <person name="Offre P."/>
            <person name="Zumbragel S."/>
            <person name="Haider S."/>
            <person name="Rychlik N."/>
            <person name="Nowka B."/>
            <person name="Schmeisser C."/>
            <person name="Lebedeva E.V."/>
            <person name="Rattei T."/>
            <person name="Bohm C."/>
            <person name="Schmid M."/>
            <person name="Galushko A."/>
            <person name="Hatzenpichler R."/>
            <person name="Weinmaier T."/>
            <person name="Daniel R."/>
            <person name="Schleper C."/>
            <person name="Spieck E."/>
            <person name="Streit W."/>
            <person name="Wagner M."/>
        </authorList>
    </citation>
    <scope>NUCLEOTIDE SEQUENCE [LARGE SCALE GENOMIC DNA]</scope>
    <source>
        <strain evidence="2">Ga9.2</strain>
    </source>
</reference>
<evidence type="ECO:0000313" key="2">
    <source>
        <dbReference type="Proteomes" id="UP000008037"/>
    </source>
</evidence>
<dbReference type="BioCyc" id="CNIT1237085:G1324-1073-MONOMER"/>
<dbReference type="Proteomes" id="UP000008037">
    <property type="component" value="Chromosome"/>
</dbReference>
<evidence type="ECO:0000313" key="1">
    <source>
        <dbReference type="EMBL" id="AFU58017.1"/>
    </source>
</evidence>
<dbReference type="InParanoid" id="K0IIS9"/>
<protein>
    <submittedName>
        <fullName evidence="1">Uncharacterized protein</fullName>
    </submittedName>
</protein>
<dbReference type="RefSeq" id="WP_015018556.1">
    <property type="nucleotide sequence ID" value="NC_018719.1"/>
</dbReference>
<keyword evidence="2" id="KW-1185">Reference proteome</keyword>
<accession>K0IIS9</accession>
<dbReference type="KEGG" id="nga:Ngar_c10750"/>